<dbReference type="STRING" id="4540.A0A3L6QD42"/>
<dbReference type="AlphaFoldDB" id="A0A3L6QD42"/>
<dbReference type="PANTHER" id="PTHR33116:SF78">
    <property type="entry name" value="OS12G0587133 PROTEIN"/>
    <property type="match status" value="1"/>
</dbReference>
<gene>
    <name evidence="1" type="ORF">C2845_PM12G16830</name>
</gene>
<sequence>MAEKQFKRDLKARYLGMSAIEKLKLRQRSRLCMIKATKASEKLFFLRVTGRRCKNFIQHLQVEGRTVHTHKEKAECIFRHFSSYFADQQSREHTINWEEIGTQRDNLQALELPFTEQEVWSVVQDLAAEKASRPDGYIALFINPVRDEVKEVAEILQAFGNVSGLRVNQLKSAVYPIRCEGINNEETMQWFQCPIKAFPCSYLGLPLHFRKLQKVEVQPLIEKMAASVSPNCVQPAKIDKIRRGFLWKGEAYADGGHCLVNWRKAKMPKKFGGLGILDLDLFSRALRLRWLWLEWVDSDHPWVGTVPHITQVDRQLFRISAVVTLGDGRKAKFWHDTWLDGRAPIDIAPSLYKWAWRKHIKVQEELCNQCWTRGLQRMTSVTEMAEFVCLWDLVTQATLGEGQDAIAWKWTANGEY</sequence>
<dbReference type="EMBL" id="PQIB02000012">
    <property type="protein sequence ID" value="RLM78633.1"/>
    <property type="molecule type" value="Genomic_DNA"/>
</dbReference>
<proteinExistence type="predicted"/>
<accession>A0A3L6QD42</accession>
<comment type="caution">
    <text evidence="1">The sequence shown here is derived from an EMBL/GenBank/DDBJ whole genome shotgun (WGS) entry which is preliminary data.</text>
</comment>
<keyword evidence="2" id="KW-1185">Reference proteome</keyword>
<reference evidence="2" key="1">
    <citation type="journal article" date="2019" name="Nat. Commun.">
        <title>The genome of broomcorn millet.</title>
        <authorList>
            <person name="Zou C."/>
            <person name="Miki D."/>
            <person name="Li D."/>
            <person name="Tang Q."/>
            <person name="Xiao L."/>
            <person name="Rajput S."/>
            <person name="Deng P."/>
            <person name="Jia W."/>
            <person name="Huang R."/>
            <person name="Zhang M."/>
            <person name="Sun Y."/>
            <person name="Hu J."/>
            <person name="Fu X."/>
            <person name="Schnable P.S."/>
            <person name="Li F."/>
            <person name="Zhang H."/>
            <person name="Feng B."/>
            <person name="Zhu X."/>
            <person name="Liu R."/>
            <person name="Schnable J.C."/>
            <person name="Zhu J.-K."/>
            <person name="Zhang H."/>
        </authorList>
    </citation>
    <scope>NUCLEOTIDE SEQUENCE [LARGE SCALE GENOMIC DNA]</scope>
</reference>
<name>A0A3L6QD42_PANMI</name>
<protein>
    <submittedName>
        <fullName evidence="1">Uncharacterized protein</fullName>
    </submittedName>
</protein>
<evidence type="ECO:0000313" key="2">
    <source>
        <dbReference type="Proteomes" id="UP000275267"/>
    </source>
</evidence>
<dbReference type="PANTHER" id="PTHR33116">
    <property type="entry name" value="REVERSE TRANSCRIPTASE ZINC-BINDING DOMAIN-CONTAINING PROTEIN-RELATED-RELATED"/>
    <property type="match status" value="1"/>
</dbReference>
<evidence type="ECO:0000313" key="1">
    <source>
        <dbReference type="EMBL" id="RLM78633.1"/>
    </source>
</evidence>
<dbReference type="OrthoDB" id="685168at2759"/>
<dbReference type="Proteomes" id="UP000275267">
    <property type="component" value="Unassembled WGS sequence"/>
</dbReference>
<organism evidence="1 2">
    <name type="scientific">Panicum miliaceum</name>
    <name type="common">Proso millet</name>
    <name type="synonym">Broomcorn millet</name>
    <dbReference type="NCBI Taxonomy" id="4540"/>
    <lineage>
        <taxon>Eukaryota</taxon>
        <taxon>Viridiplantae</taxon>
        <taxon>Streptophyta</taxon>
        <taxon>Embryophyta</taxon>
        <taxon>Tracheophyta</taxon>
        <taxon>Spermatophyta</taxon>
        <taxon>Magnoliopsida</taxon>
        <taxon>Liliopsida</taxon>
        <taxon>Poales</taxon>
        <taxon>Poaceae</taxon>
        <taxon>PACMAD clade</taxon>
        <taxon>Panicoideae</taxon>
        <taxon>Panicodae</taxon>
        <taxon>Paniceae</taxon>
        <taxon>Panicinae</taxon>
        <taxon>Panicum</taxon>
        <taxon>Panicum sect. Panicum</taxon>
    </lineage>
</organism>